<comment type="caution">
    <text evidence="1">The sequence shown here is derived from an EMBL/GenBank/DDBJ whole genome shotgun (WGS) entry which is preliminary data.</text>
</comment>
<gene>
    <name evidence="1" type="ORF">AMECASPLE_032065</name>
</gene>
<reference evidence="1 2" key="1">
    <citation type="submission" date="2021-06" db="EMBL/GenBank/DDBJ databases">
        <authorList>
            <person name="Palmer J.M."/>
        </authorList>
    </citation>
    <scope>NUCLEOTIDE SEQUENCE [LARGE SCALE GENOMIC DNA]</scope>
    <source>
        <strain evidence="1 2">AS_MEX2019</strain>
        <tissue evidence="1">Muscle</tissue>
    </source>
</reference>
<accession>A0ABV1ADR1</accession>
<keyword evidence="2" id="KW-1185">Reference proteome</keyword>
<dbReference type="EMBL" id="JAHRIP010088731">
    <property type="protein sequence ID" value="MEQ2316391.1"/>
    <property type="molecule type" value="Genomic_DNA"/>
</dbReference>
<evidence type="ECO:0000313" key="2">
    <source>
        <dbReference type="Proteomes" id="UP001469553"/>
    </source>
</evidence>
<name>A0ABV1ADR1_9TELE</name>
<sequence length="102" mass="11732">MIFGKRTLNAQLLRRQPADRGRMHKGQWRLGSTDMSWALLRADLQETAWIFTANLYCLKTKIRDCCGFVFDWFLSNVSKSDWTPNIPLVRRQSGGSAVKPLS</sequence>
<protein>
    <submittedName>
        <fullName evidence="1">Uncharacterized protein</fullName>
    </submittedName>
</protein>
<evidence type="ECO:0000313" key="1">
    <source>
        <dbReference type="EMBL" id="MEQ2316391.1"/>
    </source>
</evidence>
<dbReference type="Proteomes" id="UP001469553">
    <property type="component" value="Unassembled WGS sequence"/>
</dbReference>
<proteinExistence type="predicted"/>
<organism evidence="1 2">
    <name type="scientific">Ameca splendens</name>
    <dbReference type="NCBI Taxonomy" id="208324"/>
    <lineage>
        <taxon>Eukaryota</taxon>
        <taxon>Metazoa</taxon>
        <taxon>Chordata</taxon>
        <taxon>Craniata</taxon>
        <taxon>Vertebrata</taxon>
        <taxon>Euteleostomi</taxon>
        <taxon>Actinopterygii</taxon>
        <taxon>Neopterygii</taxon>
        <taxon>Teleostei</taxon>
        <taxon>Neoteleostei</taxon>
        <taxon>Acanthomorphata</taxon>
        <taxon>Ovalentaria</taxon>
        <taxon>Atherinomorphae</taxon>
        <taxon>Cyprinodontiformes</taxon>
        <taxon>Goodeidae</taxon>
        <taxon>Ameca</taxon>
    </lineage>
</organism>